<dbReference type="RefSeq" id="WP_269818133.1">
    <property type="nucleotide sequence ID" value="NZ_CP114976.1"/>
</dbReference>
<dbReference type="InterPro" id="IPR052336">
    <property type="entry name" value="MlaD_Phospholipid_Transporter"/>
</dbReference>
<dbReference type="KEGG" id="dce:O6P33_12700"/>
<keyword evidence="4" id="KW-1185">Reference proteome</keyword>
<dbReference type="PANTHER" id="PTHR33371">
    <property type="entry name" value="INTERMEMBRANE PHOSPHOLIPID TRANSPORT SYSTEM BINDING PROTEIN MLAD-RELATED"/>
    <property type="match status" value="1"/>
</dbReference>
<feature type="domain" description="Mce/MlaD" evidence="2">
    <location>
        <begin position="37"/>
        <end position="134"/>
    </location>
</feature>
<accession>A0AAE9VPR4</accession>
<evidence type="ECO:0000256" key="1">
    <source>
        <dbReference type="SAM" id="Phobius"/>
    </source>
</evidence>
<evidence type="ECO:0000313" key="4">
    <source>
        <dbReference type="Proteomes" id="UP001212189"/>
    </source>
</evidence>
<reference evidence="3 4" key="1">
    <citation type="submission" date="2022-12" db="EMBL/GenBank/DDBJ databases">
        <title>Coexistence and Characterization of a Novel Tigecycline Resistance gene tet(X) variant and blaNDM-1 in a Pseudomonas caeni Isolate of Chicken Origin.</title>
        <authorList>
            <person name="Lu X."/>
            <person name="Zhang L."/>
            <person name="Li R."/>
            <person name="Wang Z."/>
        </authorList>
    </citation>
    <scope>NUCLEOTIDE SEQUENCE [LARGE SCALE GENOMIC DNA]</scope>
    <source>
        <strain evidence="3 4">CE14</strain>
    </source>
</reference>
<keyword evidence="1" id="KW-1133">Transmembrane helix</keyword>
<feature type="transmembrane region" description="Helical" evidence="1">
    <location>
        <begin position="7"/>
        <end position="28"/>
    </location>
</feature>
<protein>
    <submittedName>
        <fullName evidence="3">MlaD family protein</fullName>
    </submittedName>
</protein>
<dbReference type="EMBL" id="CP114976">
    <property type="protein sequence ID" value="WBE25188.1"/>
    <property type="molecule type" value="Genomic_DNA"/>
</dbReference>
<name>A0AAE9VPR4_9GAMM</name>
<dbReference type="Pfam" id="PF02470">
    <property type="entry name" value="MlaD"/>
    <property type="match status" value="1"/>
</dbReference>
<evidence type="ECO:0000313" key="3">
    <source>
        <dbReference type="EMBL" id="WBE25188.1"/>
    </source>
</evidence>
<evidence type="ECO:0000259" key="2">
    <source>
        <dbReference type="Pfam" id="PF02470"/>
    </source>
</evidence>
<dbReference type="Proteomes" id="UP001212189">
    <property type="component" value="Chromosome"/>
</dbReference>
<dbReference type="AlphaFoldDB" id="A0AAE9VPR4"/>
<sequence>MTESRKPFFIGAFLLGGVVLLAAAILILSRDSLLTRPVEYVVYFTGALDGLDVGADVTYRGVKVGTVQHIHLSYDRNLNDVVMPVTVRINAESARAKGDERGFDRSIERLVERGLRAQLQTPSLLTGKAIVALDFFPSQKGYVREPHASDLPTIPTVPSRIDQVADVLRDLVDGLKEIPLKETLETANKTLLAFEKIVSAPATQASLDSISVSLANFEKISGQLRQHLPEMLDNVHSGSTELKEALVDIRKAAQSARGALEQMDGLVSDGRRSLGPESELQYELLQSLQDLGQASKALQRTAESIEQNPQSIIFGKKR</sequence>
<organism evidence="3 4">
    <name type="scientific">Denitrificimonas caeni</name>
    <dbReference type="NCBI Taxonomy" id="521720"/>
    <lineage>
        <taxon>Bacteria</taxon>
        <taxon>Pseudomonadati</taxon>
        <taxon>Pseudomonadota</taxon>
        <taxon>Gammaproteobacteria</taxon>
        <taxon>Pseudomonadales</taxon>
        <taxon>Pseudomonadaceae</taxon>
        <taxon>Denitrificimonas</taxon>
    </lineage>
</organism>
<gene>
    <name evidence="3" type="ORF">O6P33_12700</name>
</gene>
<dbReference type="InterPro" id="IPR003399">
    <property type="entry name" value="Mce/MlaD"/>
</dbReference>
<keyword evidence="1" id="KW-0472">Membrane</keyword>
<dbReference type="PANTHER" id="PTHR33371:SF4">
    <property type="entry name" value="INTERMEMBRANE PHOSPHOLIPID TRANSPORT SYSTEM BINDING PROTEIN MLAD"/>
    <property type="match status" value="1"/>
</dbReference>
<keyword evidence="1" id="KW-0812">Transmembrane</keyword>
<proteinExistence type="predicted"/>